<feature type="chain" id="PRO_5003071641" evidence="8">
    <location>
        <begin position="25"/>
        <end position="394"/>
    </location>
</feature>
<dbReference type="PANTHER" id="PTHR35093:SF8">
    <property type="entry name" value="OUTER MEMBRANE PROTEIN NMB0088-RELATED"/>
    <property type="match status" value="1"/>
</dbReference>
<dbReference type="Gene3D" id="2.40.160.60">
    <property type="entry name" value="Outer membrane protein transport protein (OMPP1/FadL/TodX)"/>
    <property type="match status" value="1"/>
</dbReference>
<keyword evidence="6" id="KW-0472">Membrane</keyword>
<evidence type="ECO:0000313" key="10">
    <source>
        <dbReference type="Proteomes" id="UP000000925"/>
    </source>
</evidence>
<dbReference type="KEGG" id="caa:Caka_2400"/>
<accession>D5ENE0</accession>
<gene>
    <name evidence="9" type="ordered locus">Caka_2400</name>
</gene>
<keyword evidence="10" id="KW-1185">Reference proteome</keyword>
<organism evidence="9 10">
    <name type="scientific">Coraliomargarita akajimensis (strain DSM 45221 / IAM 15411 / JCM 23193 / KCTC 12865 / 04OKA010-24)</name>
    <dbReference type="NCBI Taxonomy" id="583355"/>
    <lineage>
        <taxon>Bacteria</taxon>
        <taxon>Pseudomonadati</taxon>
        <taxon>Verrucomicrobiota</taxon>
        <taxon>Opitutia</taxon>
        <taxon>Puniceicoccales</taxon>
        <taxon>Coraliomargaritaceae</taxon>
        <taxon>Coraliomargarita</taxon>
    </lineage>
</organism>
<evidence type="ECO:0000256" key="1">
    <source>
        <dbReference type="ARBA" id="ARBA00004571"/>
    </source>
</evidence>
<comment type="subcellular location">
    <subcellularLocation>
        <location evidence="1">Cell outer membrane</location>
        <topology evidence="1">Multi-pass membrane protein</topology>
    </subcellularLocation>
</comment>
<dbReference type="Proteomes" id="UP000000925">
    <property type="component" value="Chromosome"/>
</dbReference>
<dbReference type="GO" id="GO:0015483">
    <property type="term" value="F:long-chain fatty acid transporting porin activity"/>
    <property type="evidence" value="ECO:0007669"/>
    <property type="project" value="TreeGrafter"/>
</dbReference>
<dbReference type="SUPFAM" id="SSF56935">
    <property type="entry name" value="Porins"/>
    <property type="match status" value="1"/>
</dbReference>
<evidence type="ECO:0000256" key="4">
    <source>
        <dbReference type="ARBA" id="ARBA00022692"/>
    </source>
</evidence>
<feature type="signal peptide" evidence="8">
    <location>
        <begin position="1"/>
        <end position="24"/>
    </location>
</feature>
<dbReference type="HOGENOM" id="CLU_035981_2_1_0"/>
<dbReference type="Pfam" id="PF03349">
    <property type="entry name" value="Toluene_X"/>
    <property type="match status" value="1"/>
</dbReference>
<evidence type="ECO:0000256" key="7">
    <source>
        <dbReference type="ARBA" id="ARBA00023237"/>
    </source>
</evidence>
<sequence length="394" mass="42714">MAKYNFCLLSLGVSSLALQTIGHAAATRVAYVDPFATARGNAFVATADNASAVFYNAAGLTQTDGTLAQANVFSISLAHTFDGTLGGTPGTAKNDDGFQSVPSFFISHRMQDRPLAFGFGVYAPFALGTDWGLDSPIGQYILPYKAELRYIKYHFVTAWQINKELSIAAGLSYDDSDIDIRSGPSGLLGSYEGGDQTLGYSVSLLWQPSAQHSFGLNYQGRTEVDYEGTWTAVPGTSTSAAITLPESIVAGYAWKPSDKWNLEINLDWTNWDVVDDLSLDNPLAGVTNVPLNWQSAFIWEFGITRYLENGLHLSTGYTFVENAVPDADLLPIVPDSDRHFFSVGVGGKHNSFTWQLAYQIAIDNGRSVSGNNYGLNGEYDLDSQAFAASVGYNW</sequence>
<evidence type="ECO:0000313" key="9">
    <source>
        <dbReference type="EMBL" id="ADE55416.1"/>
    </source>
</evidence>
<dbReference type="EMBL" id="CP001998">
    <property type="protein sequence ID" value="ADE55416.1"/>
    <property type="molecule type" value="Genomic_DNA"/>
</dbReference>
<dbReference type="GO" id="GO:0009279">
    <property type="term" value="C:cell outer membrane"/>
    <property type="evidence" value="ECO:0007669"/>
    <property type="project" value="UniProtKB-SubCell"/>
</dbReference>
<dbReference type="eggNOG" id="COG2067">
    <property type="taxonomic scope" value="Bacteria"/>
</dbReference>
<dbReference type="STRING" id="583355.Caka_2400"/>
<keyword evidence="5 8" id="KW-0732">Signal</keyword>
<proteinExistence type="inferred from homology"/>
<dbReference type="InterPro" id="IPR005017">
    <property type="entry name" value="OMPP1/FadL/TodX"/>
</dbReference>
<name>D5ENE0_CORAD</name>
<dbReference type="AlphaFoldDB" id="D5ENE0"/>
<evidence type="ECO:0000256" key="3">
    <source>
        <dbReference type="ARBA" id="ARBA00022452"/>
    </source>
</evidence>
<evidence type="ECO:0000256" key="6">
    <source>
        <dbReference type="ARBA" id="ARBA00023136"/>
    </source>
</evidence>
<dbReference type="OrthoDB" id="19849at2"/>
<evidence type="ECO:0000256" key="2">
    <source>
        <dbReference type="ARBA" id="ARBA00008163"/>
    </source>
</evidence>
<dbReference type="RefSeq" id="WP_013044138.1">
    <property type="nucleotide sequence ID" value="NC_014008.1"/>
</dbReference>
<reference evidence="9 10" key="1">
    <citation type="journal article" date="2010" name="Stand. Genomic Sci.">
        <title>Complete genome sequence of Coraliomargarita akajimensis type strain (04OKA010-24).</title>
        <authorList>
            <person name="Mavromatis K."/>
            <person name="Abt B."/>
            <person name="Brambilla E."/>
            <person name="Lapidus A."/>
            <person name="Copeland A."/>
            <person name="Deshpande S."/>
            <person name="Nolan M."/>
            <person name="Lucas S."/>
            <person name="Tice H."/>
            <person name="Cheng J.F."/>
            <person name="Han C."/>
            <person name="Detter J.C."/>
            <person name="Woyke T."/>
            <person name="Goodwin L."/>
            <person name="Pitluck S."/>
            <person name="Held B."/>
            <person name="Brettin T."/>
            <person name="Tapia R."/>
            <person name="Ivanova N."/>
            <person name="Mikhailova N."/>
            <person name="Pati A."/>
            <person name="Liolios K."/>
            <person name="Chen A."/>
            <person name="Palaniappan K."/>
            <person name="Land M."/>
            <person name="Hauser L."/>
            <person name="Chang Y.J."/>
            <person name="Jeffries C.D."/>
            <person name="Rohde M."/>
            <person name="Goker M."/>
            <person name="Bristow J."/>
            <person name="Eisen J.A."/>
            <person name="Markowitz V."/>
            <person name="Hugenholtz P."/>
            <person name="Klenk H.P."/>
            <person name="Kyrpides N.C."/>
        </authorList>
    </citation>
    <scope>NUCLEOTIDE SEQUENCE [LARGE SCALE GENOMIC DNA]</scope>
    <source>
        <strain evidence="10">DSM 45221 / IAM 15411 / JCM 23193 / KCTC 12865</strain>
    </source>
</reference>
<evidence type="ECO:0000256" key="5">
    <source>
        <dbReference type="ARBA" id="ARBA00022729"/>
    </source>
</evidence>
<keyword evidence="4" id="KW-0812">Transmembrane</keyword>
<keyword evidence="3" id="KW-1134">Transmembrane beta strand</keyword>
<keyword evidence="7" id="KW-0998">Cell outer membrane</keyword>
<protein>
    <submittedName>
        <fullName evidence="9">Membrane protein involved in aromatic hydrocarbon degradation</fullName>
    </submittedName>
</protein>
<comment type="similarity">
    <text evidence="2">Belongs to the OmpP1/FadL family.</text>
</comment>
<evidence type="ECO:0000256" key="8">
    <source>
        <dbReference type="SAM" id="SignalP"/>
    </source>
</evidence>
<dbReference type="PANTHER" id="PTHR35093">
    <property type="entry name" value="OUTER MEMBRANE PROTEIN NMB0088-RELATED"/>
    <property type="match status" value="1"/>
</dbReference>